<dbReference type="EMBL" id="FOPC01000007">
    <property type="protein sequence ID" value="SFG72436.1"/>
    <property type="molecule type" value="Genomic_DNA"/>
</dbReference>
<evidence type="ECO:0000313" key="2">
    <source>
        <dbReference type="EMBL" id="SFG72436.1"/>
    </source>
</evidence>
<keyword evidence="1" id="KW-0472">Membrane</keyword>
<dbReference type="STRING" id="435880.SAMN04487988_10760"/>
<reference evidence="3" key="1">
    <citation type="submission" date="2016-10" db="EMBL/GenBank/DDBJ databases">
        <authorList>
            <person name="Varghese N."/>
            <person name="Submissions S."/>
        </authorList>
    </citation>
    <scope>NUCLEOTIDE SEQUENCE [LARGE SCALE GENOMIC DNA]</scope>
    <source>
        <strain evidence="3">DSM 19315</strain>
    </source>
</reference>
<feature type="transmembrane region" description="Helical" evidence="1">
    <location>
        <begin position="12"/>
        <end position="31"/>
    </location>
</feature>
<keyword evidence="1" id="KW-1133">Transmembrane helix</keyword>
<protein>
    <recommendedName>
        <fullName evidence="4">DUF4221 domain-containing protein</fullName>
    </recommendedName>
</protein>
<proteinExistence type="predicted"/>
<keyword evidence="3" id="KW-1185">Reference proteome</keyword>
<organism evidence="2 3">
    <name type="scientific">Algoriphagus hitonicola</name>
    <dbReference type="NCBI Taxonomy" id="435880"/>
    <lineage>
        <taxon>Bacteria</taxon>
        <taxon>Pseudomonadati</taxon>
        <taxon>Bacteroidota</taxon>
        <taxon>Cytophagia</taxon>
        <taxon>Cytophagales</taxon>
        <taxon>Cyclobacteriaceae</taxon>
        <taxon>Algoriphagus</taxon>
    </lineage>
</organism>
<evidence type="ECO:0008006" key="4">
    <source>
        <dbReference type="Google" id="ProtNLM"/>
    </source>
</evidence>
<gene>
    <name evidence="2" type="ORF">SAMN04487988_10760</name>
</gene>
<dbReference type="Pfam" id="PF13970">
    <property type="entry name" value="DUF4221"/>
    <property type="match status" value="1"/>
</dbReference>
<dbReference type="InterPro" id="IPR025316">
    <property type="entry name" value="DUF4221"/>
</dbReference>
<sequence length="407" mass="47086">MVSWEITARNQIFLLSLFFTDNSLVLNMHYFRNQNHYPFLLILFIAFACTEPSKHSESSKLEASGEILRIPIDSITANISTGLIRYEDYLVNVNWNSNALQFYDLNTKELHKEITYQQEGPQGVGSILGIHIQNLDSILLFTQTVPVITLTDTTGLVKNRIKYENPEGHTNAFVHNAYFGSAPRLINNQLWAKTHIPVQYSKMTADLMKKSVMGYRIDLESGSSSKTGLNYPDDYLDRGLKFYEPSLVFQPDFTVYSLFGDHRLFKQNQDGSLETFEGQSEYLDESLPLFPVDGERFDTQKYLTASSRYETLLFDEYREVYYRFAYPTLQIEKEEDLMPLRENPGPFVIQVFDEDLTLITESYFEGGIYFPNNHFITEKGLYLSANNPENPEAEEDAFRFELIELKD</sequence>
<name>A0A1I2UC64_9BACT</name>
<evidence type="ECO:0000313" key="3">
    <source>
        <dbReference type="Proteomes" id="UP000199642"/>
    </source>
</evidence>
<dbReference type="OrthoDB" id="828261at2"/>
<keyword evidence="1" id="KW-0812">Transmembrane</keyword>
<dbReference type="Proteomes" id="UP000199642">
    <property type="component" value="Unassembled WGS sequence"/>
</dbReference>
<evidence type="ECO:0000256" key="1">
    <source>
        <dbReference type="SAM" id="Phobius"/>
    </source>
</evidence>
<dbReference type="AlphaFoldDB" id="A0A1I2UC64"/>
<accession>A0A1I2UC64</accession>